<gene>
    <name evidence="1" type="ORF">AOQ84DRAFT_354100</name>
</gene>
<proteinExistence type="predicted"/>
<keyword evidence="2" id="KW-1185">Reference proteome</keyword>
<evidence type="ECO:0000313" key="1">
    <source>
        <dbReference type="EMBL" id="OCL09260.1"/>
    </source>
</evidence>
<dbReference type="Proteomes" id="UP000250140">
    <property type="component" value="Unassembled WGS sequence"/>
</dbReference>
<name>A0A8E2JTP0_9PEZI</name>
<reference evidence="1 2" key="1">
    <citation type="journal article" date="2016" name="Nat. Commun.">
        <title>Ectomycorrhizal ecology is imprinted in the genome of the dominant symbiotic fungus Cenococcum geophilum.</title>
        <authorList>
            <consortium name="DOE Joint Genome Institute"/>
            <person name="Peter M."/>
            <person name="Kohler A."/>
            <person name="Ohm R.A."/>
            <person name="Kuo A."/>
            <person name="Krutzmann J."/>
            <person name="Morin E."/>
            <person name="Arend M."/>
            <person name="Barry K.W."/>
            <person name="Binder M."/>
            <person name="Choi C."/>
            <person name="Clum A."/>
            <person name="Copeland A."/>
            <person name="Grisel N."/>
            <person name="Haridas S."/>
            <person name="Kipfer T."/>
            <person name="LaButti K."/>
            <person name="Lindquist E."/>
            <person name="Lipzen A."/>
            <person name="Maire R."/>
            <person name="Meier B."/>
            <person name="Mihaltcheva S."/>
            <person name="Molinier V."/>
            <person name="Murat C."/>
            <person name="Poggeler S."/>
            <person name="Quandt C.A."/>
            <person name="Sperisen C."/>
            <person name="Tritt A."/>
            <person name="Tisserant E."/>
            <person name="Crous P.W."/>
            <person name="Henrissat B."/>
            <person name="Nehls U."/>
            <person name="Egli S."/>
            <person name="Spatafora J.W."/>
            <person name="Grigoriev I.V."/>
            <person name="Martin F.M."/>
        </authorList>
    </citation>
    <scope>NUCLEOTIDE SEQUENCE [LARGE SCALE GENOMIC DNA]</scope>
    <source>
        <strain evidence="1 2">CBS 207.34</strain>
    </source>
</reference>
<evidence type="ECO:0000313" key="2">
    <source>
        <dbReference type="Proteomes" id="UP000250140"/>
    </source>
</evidence>
<organism evidence="1 2">
    <name type="scientific">Glonium stellatum</name>
    <dbReference type="NCBI Taxonomy" id="574774"/>
    <lineage>
        <taxon>Eukaryota</taxon>
        <taxon>Fungi</taxon>
        <taxon>Dikarya</taxon>
        <taxon>Ascomycota</taxon>
        <taxon>Pezizomycotina</taxon>
        <taxon>Dothideomycetes</taxon>
        <taxon>Pleosporomycetidae</taxon>
        <taxon>Gloniales</taxon>
        <taxon>Gloniaceae</taxon>
        <taxon>Glonium</taxon>
    </lineage>
</organism>
<protein>
    <submittedName>
        <fullName evidence="1">Uncharacterized protein</fullName>
    </submittedName>
</protein>
<dbReference type="AlphaFoldDB" id="A0A8E2JTP0"/>
<accession>A0A8E2JTP0</accession>
<sequence>MEEVIKGTDDVSDDELEKLASKLCKQDVKIDKSYTVGHSNVVQQENILAVFVKKQSGVGAVEILPYNSIRTGPGEKGWAILPIVERCTLFGQPLVRFFR</sequence>
<dbReference type="EMBL" id="KV749473">
    <property type="protein sequence ID" value="OCL09260.1"/>
    <property type="molecule type" value="Genomic_DNA"/>
</dbReference>